<dbReference type="InterPro" id="IPR034718">
    <property type="entry name" value="RlpA"/>
</dbReference>
<dbReference type="GO" id="GO:0000270">
    <property type="term" value="P:peptidoglycan metabolic process"/>
    <property type="evidence" value="ECO:0007669"/>
    <property type="project" value="UniProtKB-UniRule"/>
</dbReference>
<dbReference type="Pfam" id="PF03330">
    <property type="entry name" value="DPBB_1"/>
    <property type="match status" value="1"/>
</dbReference>
<proteinExistence type="inferred from homology"/>
<evidence type="ECO:0000256" key="3">
    <source>
        <dbReference type="HAMAP-Rule" id="MF_02071"/>
    </source>
</evidence>
<keyword evidence="8" id="KW-1185">Reference proteome</keyword>
<evidence type="ECO:0000256" key="4">
    <source>
        <dbReference type="RuleBase" id="RU003495"/>
    </source>
</evidence>
<dbReference type="Proteomes" id="UP000608154">
    <property type="component" value="Unassembled WGS sequence"/>
</dbReference>
<evidence type="ECO:0000313" key="8">
    <source>
        <dbReference type="Proteomes" id="UP000608154"/>
    </source>
</evidence>
<feature type="region of interest" description="Disordered" evidence="5">
    <location>
        <begin position="157"/>
        <end position="179"/>
    </location>
</feature>
<protein>
    <recommendedName>
        <fullName evidence="3">Endolytic peptidoglycan transglycosylase RlpA</fullName>
        <ecNumber evidence="3">4.2.2.-</ecNumber>
    </recommendedName>
</protein>
<dbReference type="NCBIfam" id="TIGR00413">
    <property type="entry name" value="rlpA"/>
    <property type="match status" value="1"/>
</dbReference>
<dbReference type="SUPFAM" id="SSF50685">
    <property type="entry name" value="Barwin-like endoglucanases"/>
    <property type="match status" value="1"/>
</dbReference>
<dbReference type="CDD" id="cd22268">
    <property type="entry name" value="DPBB_RlpA-like"/>
    <property type="match status" value="1"/>
</dbReference>
<dbReference type="PANTHER" id="PTHR34183:SF1">
    <property type="entry name" value="ENDOLYTIC PEPTIDOGLYCAN TRANSGLYCOSYLASE RLPA"/>
    <property type="match status" value="1"/>
</dbReference>
<accession>A0A916TUF4</accession>
<comment type="similarity">
    <text evidence="3 4">Belongs to the RlpA family.</text>
</comment>
<dbReference type="InterPro" id="IPR009009">
    <property type="entry name" value="RlpA-like_DPBB"/>
</dbReference>
<organism evidence="7 8">
    <name type="scientific">Novosphingobium endophyticum</name>
    <dbReference type="NCBI Taxonomy" id="1955250"/>
    <lineage>
        <taxon>Bacteria</taxon>
        <taxon>Pseudomonadati</taxon>
        <taxon>Pseudomonadota</taxon>
        <taxon>Alphaproteobacteria</taxon>
        <taxon>Sphingomonadales</taxon>
        <taxon>Sphingomonadaceae</taxon>
        <taxon>Novosphingobium</taxon>
    </lineage>
</organism>
<evidence type="ECO:0000256" key="2">
    <source>
        <dbReference type="ARBA" id="ARBA00023316"/>
    </source>
</evidence>
<dbReference type="InterPro" id="IPR012997">
    <property type="entry name" value="RplA"/>
</dbReference>
<dbReference type="GO" id="GO:0009279">
    <property type="term" value="C:cell outer membrane"/>
    <property type="evidence" value="ECO:0007669"/>
    <property type="project" value="TreeGrafter"/>
</dbReference>
<evidence type="ECO:0000313" key="7">
    <source>
        <dbReference type="EMBL" id="GGC10315.1"/>
    </source>
</evidence>
<comment type="caution">
    <text evidence="7">The sequence shown here is derived from an EMBL/GenBank/DDBJ whole genome shotgun (WGS) entry which is preliminary data.</text>
</comment>
<sequence length="194" mass="20845">MPGVTEGKYRMGLAGLLALALSACGGGTKYRPASDTPVRIGPPYTIRGVTYAPAADPQYDMLGYATWYGNESGNQTANGERFRPRWYTAAHKTLPLPTYVEVTSLDTGRRIIVRINDRGPFGESARIIDLSQGAAELLGVRAKGKATVRVRAVRPAERDRKALREGKAARPLPPVPGPTLANLQGQFARGVGAR</sequence>
<dbReference type="Gene3D" id="2.40.40.10">
    <property type="entry name" value="RlpA-like domain"/>
    <property type="match status" value="1"/>
</dbReference>
<feature type="compositionally biased region" description="Basic and acidic residues" evidence="5">
    <location>
        <begin position="157"/>
        <end position="168"/>
    </location>
</feature>
<gene>
    <name evidence="3" type="primary">rlpA</name>
    <name evidence="7" type="ORF">GCM10011494_31230</name>
</gene>
<name>A0A916TUF4_9SPHN</name>
<dbReference type="AlphaFoldDB" id="A0A916TUF4"/>
<reference evidence="7" key="1">
    <citation type="journal article" date="2014" name="Int. J. Syst. Evol. Microbiol.">
        <title>Complete genome sequence of Corynebacterium casei LMG S-19264T (=DSM 44701T), isolated from a smear-ripened cheese.</title>
        <authorList>
            <consortium name="US DOE Joint Genome Institute (JGI-PGF)"/>
            <person name="Walter F."/>
            <person name="Albersmeier A."/>
            <person name="Kalinowski J."/>
            <person name="Ruckert C."/>
        </authorList>
    </citation>
    <scope>NUCLEOTIDE SEQUENCE</scope>
    <source>
        <strain evidence="7">CGMCC 1.15095</strain>
    </source>
</reference>
<keyword evidence="2 3" id="KW-0961">Cell wall biogenesis/degradation</keyword>
<feature type="domain" description="RlpA-like protein double-psi beta-barrel" evidence="6">
    <location>
        <begin position="63"/>
        <end position="150"/>
    </location>
</feature>
<evidence type="ECO:0000259" key="6">
    <source>
        <dbReference type="Pfam" id="PF03330"/>
    </source>
</evidence>
<dbReference type="GO" id="GO:0008932">
    <property type="term" value="F:lytic endotransglycosylase activity"/>
    <property type="evidence" value="ECO:0007669"/>
    <property type="project" value="UniProtKB-UniRule"/>
</dbReference>
<evidence type="ECO:0000256" key="1">
    <source>
        <dbReference type="ARBA" id="ARBA00023239"/>
    </source>
</evidence>
<reference evidence="7" key="2">
    <citation type="submission" date="2020-09" db="EMBL/GenBank/DDBJ databases">
        <authorList>
            <person name="Sun Q."/>
            <person name="Zhou Y."/>
        </authorList>
    </citation>
    <scope>NUCLEOTIDE SEQUENCE</scope>
    <source>
        <strain evidence="7">CGMCC 1.15095</strain>
    </source>
</reference>
<dbReference type="EMBL" id="BMHK01000026">
    <property type="protein sequence ID" value="GGC10315.1"/>
    <property type="molecule type" value="Genomic_DNA"/>
</dbReference>
<keyword evidence="1 3" id="KW-0456">Lyase</keyword>
<dbReference type="GO" id="GO:0071555">
    <property type="term" value="P:cell wall organization"/>
    <property type="evidence" value="ECO:0007669"/>
    <property type="project" value="UniProtKB-KW"/>
</dbReference>
<comment type="function">
    <text evidence="3">Lytic transglycosylase with a strong preference for naked glycan strands that lack stem peptides.</text>
</comment>
<dbReference type="PANTHER" id="PTHR34183">
    <property type="entry name" value="ENDOLYTIC PEPTIDOGLYCAN TRANSGLYCOSYLASE RLPA"/>
    <property type="match status" value="1"/>
</dbReference>
<evidence type="ECO:0000256" key="5">
    <source>
        <dbReference type="SAM" id="MobiDB-lite"/>
    </source>
</evidence>
<dbReference type="HAMAP" id="MF_02071">
    <property type="entry name" value="RlpA"/>
    <property type="match status" value="1"/>
</dbReference>
<dbReference type="InterPro" id="IPR036908">
    <property type="entry name" value="RlpA-like_sf"/>
</dbReference>
<dbReference type="EC" id="4.2.2.-" evidence="3"/>